<organism evidence="1 2">
    <name type="scientific">Porphyromonas canoris</name>
    <dbReference type="NCBI Taxonomy" id="36875"/>
    <lineage>
        <taxon>Bacteria</taxon>
        <taxon>Pseudomonadati</taxon>
        <taxon>Bacteroidota</taxon>
        <taxon>Bacteroidia</taxon>
        <taxon>Bacteroidales</taxon>
        <taxon>Porphyromonadaceae</taxon>
        <taxon>Porphyromonas</taxon>
    </lineage>
</organism>
<dbReference type="PANTHER" id="PTHR31776:SF0">
    <property type="entry name" value="ALPHA-L-ARABINOFURANOSIDASE 1"/>
    <property type="match status" value="1"/>
</dbReference>
<dbReference type="Proteomes" id="UP000030101">
    <property type="component" value="Unassembled WGS sequence"/>
</dbReference>
<dbReference type="PROSITE" id="PS51257">
    <property type="entry name" value="PROKAR_LIPOPROTEIN"/>
    <property type="match status" value="1"/>
</dbReference>
<evidence type="ECO:0008006" key="3">
    <source>
        <dbReference type="Google" id="ProtNLM"/>
    </source>
</evidence>
<keyword evidence="2" id="KW-1185">Reference proteome</keyword>
<proteinExistence type="predicted"/>
<accession>A0ABR4XN52</accession>
<evidence type="ECO:0000313" key="1">
    <source>
        <dbReference type="EMBL" id="KGN92567.1"/>
    </source>
</evidence>
<dbReference type="Gene3D" id="3.20.20.80">
    <property type="entry name" value="Glycosidases"/>
    <property type="match status" value="1"/>
</dbReference>
<dbReference type="InterPro" id="IPR051563">
    <property type="entry name" value="Glycosyl_Hydrolase_51"/>
</dbReference>
<dbReference type="EMBL" id="JQZV01000009">
    <property type="protein sequence ID" value="KGN92567.1"/>
    <property type="molecule type" value="Genomic_DNA"/>
</dbReference>
<name>A0ABR4XN52_9PORP</name>
<reference evidence="1 2" key="1">
    <citation type="submission" date="2014-08" db="EMBL/GenBank/DDBJ databases">
        <title>Porphyromonas canoris strain:OH2762 Genome sequencing.</title>
        <authorList>
            <person name="Wallis C."/>
            <person name="Deusch O."/>
            <person name="O'Flynn C."/>
            <person name="Davis I."/>
            <person name="Jospin G."/>
            <person name="Darling A.E."/>
            <person name="Coil D.A."/>
            <person name="Alexiev A."/>
            <person name="Horsfall A."/>
            <person name="Kirkwood N."/>
            <person name="Harris S."/>
            <person name="Eisen J.A."/>
        </authorList>
    </citation>
    <scope>NUCLEOTIDE SEQUENCE [LARGE SCALE GENOMIC DNA]</scope>
    <source>
        <strain evidence="2">COT-108 OH2762</strain>
    </source>
</reference>
<sequence>MALKTIAVKGSAVLFICCALLLSCKTSPKVTGEIEIDFNSPIATATALSYGVVFTNEGNGERAALDYNLIYNSSFNLGAYVPPLCRYSSVEKSLTTPNGYTLPYPEQGVCTGWEVEKGRLDLVSDKEQNHLMRAVPIASDSVKSVCRILSNRADTKFSVAADDRMTLRFKARALNSPVTLRCYIEHRDSLRISSPIEAMCEGGDKFGTFSKELKADLSADSAYLVIETTGAVELDDVSLFAFGYNKEQEYALPKGSLELLKQLNPSFTSFPGGGLADGYYEETYYDWASDSSSRSLWTLQGNEFPKQFLLSHFLSLSKETKSMPLYVANSGITSIKALPRHESVSELPNRTEKLRKAIGYISKNTTLPTPSDTTLFSKTLLPKIVFGSGMRGEEYTRRFLLMHNAFSPDSTGVELIPGGVLEIWPTPNFSFAHITQEIKNTDNFIASLAPERDSLVYMRQPELYGEISFPSVLENEQVRWPQLVDRMLLIIELEKRREQVKGIAFSPLFADRFRWNLLPLFYTHGGVSKGSSLYELLLRTSTNSGSKLHPSAKKKVIPDTIDDLHLSCTSSADDGECYIKAVNTTRHELIYKINLKNTKREYKHLHITRFRHKHPESVPQTPQFEVYEIESETSLYADSALKNLTISPYELIILKLF</sequence>
<protein>
    <recommendedName>
        <fullName evidence="3">Alpha-mannosidase</fullName>
    </recommendedName>
</protein>
<evidence type="ECO:0000313" key="2">
    <source>
        <dbReference type="Proteomes" id="UP000030101"/>
    </source>
</evidence>
<dbReference type="PANTHER" id="PTHR31776">
    <property type="entry name" value="ALPHA-L-ARABINOFURANOSIDASE 1"/>
    <property type="match status" value="1"/>
</dbReference>
<comment type="caution">
    <text evidence="1">The sequence shown here is derived from an EMBL/GenBank/DDBJ whole genome shotgun (WGS) entry which is preliminary data.</text>
</comment>
<gene>
    <name evidence="1" type="ORF">HQ43_04805</name>
</gene>